<evidence type="ECO:0000259" key="17">
    <source>
        <dbReference type="Pfam" id="PF12254"/>
    </source>
</evidence>
<dbReference type="FunFam" id="3.30.70.2820:FF:000001">
    <property type="entry name" value="DNA polymerase"/>
    <property type="match status" value="1"/>
</dbReference>
<evidence type="ECO:0000256" key="10">
    <source>
        <dbReference type="ARBA" id="ARBA00023125"/>
    </source>
</evidence>
<keyword evidence="3 12" id="KW-0808">Transferase</keyword>
<dbReference type="GO" id="GO:0008270">
    <property type="term" value="F:zinc ion binding"/>
    <property type="evidence" value="ECO:0007669"/>
    <property type="project" value="UniProtKB-KW"/>
</dbReference>
<evidence type="ECO:0000256" key="8">
    <source>
        <dbReference type="ARBA" id="ARBA00022833"/>
    </source>
</evidence>
<dbReference type="SUPFAM" id="SSF53098">
    <property type="entry name" value="Ribonuclease H-like"/>
    <property type="match status" value="1"/>
</dbReference>
<accession>A0AA36BMA1</accession>
<dbReference type="GO" id="GO:0005658">
    <property type="term" value="C:alpha DNA polymerase:primase complex"/>
    <property type="evidence" value="ECO:0007669"/>
    <property type="project" value="UniProtKB-ARBA"/>
</dbReference>
<feature type="region of interest" description="Disordered" evidence="13">
    <location>
        <begin position="10"/>
        <end position="34"/>
    </location>
</feature>
<dbReference type="InterPro" id="IPR006172">
    <property type="entry name" value="DNA-dir_DNA_pol_B"/>
</dbReference>
<keyword evidence="9 12" id="KW-0239">DNA-directed DNA polymerase</keyword>
<dbReference type="Gene3D" id="1.10.132.60">
    <property type="entry name" value="DNA polymerase family B, C-terminal domain"/>
    <property type="match status" value="1"/>
</dbReference>
<dbReference type="Gene3D" id="3.30.70.2820">
    <property type="match status" value="1"/>
</dbReference>
<gene>
    <name evidence="18" type="ORF">OCTVUL_1B008877</name>
</gene>
<keyword evidence="6" id="KW-0479">Metal-binding</keyword>
<dbReference type="InterPro" id="IPR043502">
    <property type="entry name" value="DNA/RNA_pol_sf"/>
</dbReference>
<dbReference type="InterPro" id="IPR042087">
    <property type="entry name" value="DNA_pol_B_thumb"/>
</dbReference>
<dbReference type="FunFam" id="1.10.287.690:FF:000003">
    <property type="entry name" value="DNA polymerase"/>
    <property type="match status" value="1"/>
</dbReference>
<feature type="domain" description="DNA-directed DNA polymerase family B multifunctional" evidence="14">
    <location>
        <begin position="795"/>
        <end position="1239"/>
    </location>
</feature>
<dbReference type="Gene3D" id="1.10.3200.20">
    <property type="entry name" value="DNA Polymerase alpha, zinc finger"/>
    <property type="match status" value="1"/>
</dbReference>
<dbReference type="CDD" id="cd05776">
    <property type="entry name" value="DNA_polB_alpha_exo"/>
    <property type="match status" value="1"/>
</dbReference>
<comment type="catalytic activity">
    <reaction evidence="12">
        <text>DNA(n) + a 2'-deoxyribonucleoside 5'-triphosphate = DNA(n+1) + diphosphate</text>
        <dbReference type="Rhea" id="RHEA:22508"/>
        <dbReference type="Rhea" id="RHEA-COMP:17339"/>
        <dbReference type="Rhea" id="RHEA-COMP:17340"/>
        <dbReference type="ChEBI" id="CHEBI:33019"/>
        <dbReference type="ChEBI" id="CHEBI:61560"/>
        <dbReference type="ChEBI" id="CHEBI:173112"/>
        <dbReference type="EC" id="2.7.7.7"/>
    </reaction>
</comment>
<dbReference type="InterPro" id="IPR045846">
    <property type="entry name" value="POLBc_alpha"/>
</dbReference>
<dbReference type="Gene3D" id="3.90.1600.10">
    <property type="entry name" value="Palm domain of DNA polymerase"/>
    <property type="match status" value="1"/>
</dbReference>
<dbReference type="Pfam" id="PF08996">
    <property type="entry name" value="zf-DNA_Pol"/>
    <property type="match status" value="1"/>
</dbReference>
<dbReference type="GO" id="GO:0006273">
    <property type="term" value="P:lagging strand elongation"/>
    <property type="evidence" value="ECO:0007669"/>
    <property type="project" value="TreeGrafter"/>
</dbReference>
<keyword evidence="5 12" id="KW-0235">DNA replication</keyword>
<dbReference type="InterPro" id="IPR036397">
    <property type="entry name" value="RNaseH_sf"/>
</dbReference>
<evidence type="ECO:0000313" key="18">
    <source>
        <dbReference type="EMBL" id="CAI9736723.1"/>
    </source>
</evidence>
<comment type="similarity">
    <text evidence="2 12">Belongs to the DNA polymerase type-B family.</text>
</comment>
<feature type="compositionally biased region" description="Acidic residues" evidence="13">
    <location>
        <begin position="268"/>
        <end position="281"/>
    </location>
</feature>
<dbReference type="CDD" id="cd05532">
    <property type="entry name" value="POLBc_alpha"/>
    <property type="match status" value="1"/>
</dbReference>
<dbReference type="NCBIfam" id="TIGR00592">
    <property type="entry name" value="pol2"/>
    <property type="match status" value="1"/>
</dbReference>
<evidence type="ECO:0000256" key="2">
    <source>
        <dbReference type="ARBA" id="ARBA00005755"/>
    </source>
</evidence>
<keyword evidence="19" id="KW-1185">Reference proteome</keyword>
<dbReference type="GO" id="GO:0003697">
    <property type="term" value="F:single-stranded DNA binding"/>
    <property type="evidence" value="ECO:0007669"/>
    <property type="project" value="TreeGrafter"/>
</dbReference>
<protein>
    <recommendedName>
        <fullName evidence="12">DNA polymerase</fullName>
        <ecNumber evidence="12">2.7.7.7</ecNumber>
    </recommendedName>
</protein>
<dbReference type="SUPFAM" id="SSF56672">
    <property type="entry name" value="DNA/RNA polymerases"/>
    <property type="match status" value="1"/>
</dbReference>
<dbReference type="FunFam" id="3.30.420.10:FF:000018">
    <property type="entry name" value="DNA polymerase"/>
    <property type="match status" value="1"/>
</dbReference>
<dbReference type="Proteomes" id="UP001162480">
    <property type="component" value="Chromosome 19"/>
</dbReference>
<dbReference type="GO" id="GO:1902975">
    <property type="term" value="P:mitotic DNA replication initiation"/>
    <property type="evidence" value="ECO:0007669"/>
    <property type="project" value="InterPro"/>
</dbReference>
<dbReference type="GO" id="GO:0000166">
    <property type="term" value="F:nucleotide binding"/>
    <property type="evidence" value="ECO:0007669"/>
    <property type="project" value="InterPro"/>
</dbReference>
<organism evidence="18 19">
    <name type="scientific">Octopus vulgaris</name>
    <name type="common">Common octopus</name>
    <dbReference type="NCBI Taxonomy" id="6645"/>
    <lineage>
        <taxon>Eukaryota</taxon>
        <taxon>Metazoa</taxon>
        <taxon>Spiralia</taxon>
        <taxon>Lophotrochozoa</taxon>
        <taxon>Mollusca</taxon>
        <taxon>Cephalopoda</taxon>
        <taxon>Coleoidea</taxon>
        <taxon>Octopodiformes</taxon>
        <taxon>Octopoda</taxon>
        <taxon>Incirrata</taxon>
        <taxon>Octopodidae</taxon>
        <taxon>Octopus</taxon>
    </lineage>
</organism>
<feature type="compositionally biased region" description="Basic residues" evidence="13">
    <location>
        <begin position="121"/>
        <end position="140"/>
    </location>
</feature>
<keyword evidence="10 12" id="KW-0238">DNA-binding</keyword>
<keyword evidence="4 12" id="KW-0548">Nucleotidyltransferase</keyword>
<evidence type="ECO:0000256" key="9">
    <source>
        <dbReference type="ARBA" id="ARBA00022932"/>
    </source>
</evidence>
<dbReference type="GO" id="GO:0006272">
    <property type="term" value="P:leading strand elongation"/>
    <property type="evidence" value="ECO:0007669"/>
    <property type="project" value="TreeGrafter"/>
</dbReference>
<reference evidence="18" key="1">
    <citation type="submission" date="2023-08" db="EMBL/GenBank/DDBJ databases">
        <authorList>
            <person name="Alioto T."/>
            <person name="Alioto T."/>
            <person name="Gomez Garrido J."/>
        </authorList>
    </citation>
    <scope>NUCLEOTIDE SEQUENCE</scope>
</reference>
<evidence type="ECO:0000256" key="12">
    <source>
        <dbReference type="RuleBase" id="RU000442"/>
    </source>
</evidence>
<evidence type="ECO:0000259" key="14">
    <source>
        <dbReference type="Pfam" id="PF00136"/>
    </source>
</evidence>
<keyword evidence="7" id="KW-0863">Zinc-finger</keyword>
<feature type="domain" description="DNA-directed DNA polymerase family B exonuclease" evidence="15">
    <location>
        <begin position="494"/>
        <end position="729"/>
    </location>
</feature>
<evidence type="ECO:0000256" key="11">
    <source>
        <dbReference type="ARBA" id="ARBA00023242"/>
    </source>
</evidence>
<feature type="compositionally biased region" description="Polar residues" evidence="13">
    <location>
        <begin position="197"/>
        <end position="212"/>
    </location>
</feature>
<dbReference type="InterPro" id="IPR015088">
    <property type="entry name" value="Znf_DNA-dir_DNA_pol_B_alpha"/>
</dbReference>
<dbReference type="InterPro" id="IPR012337">
    <property type="entry name" value="RNaseH-like_sf"/>
</dbReference>
<dbReference type="Gene3D" id="2.40.50.730">
    <property type="match status" value="1"/>
</dbReference>
<comment type="subcellular location">
    <subcellularLocation>
        <location evidence="1">Nucleus</location>
    </subcellularLocation>
</comment>
<dbReference type="InterPro" id="IPR006133">
    <property type="entry name" value="DNA-dir_DNA_pol_B_exonuc"/>
</dbReference>
<name>A0AA36BMA1_OCTVU</name>
<dbReference type="EC" id="2.7.7.7" evidence="12"/>
<dbReference type="SMART" id="SM00486">
    <property type="entry name" value="POLBc"/>
    <property type="match status" value="1"/>
</dbReference>
<evidence type="ECO:0000256" key="4">
    <source>
        <dbReference type="ARBA" id="ARBA00022695"/>
    </source>
</evidence>
<evidence type="ECO:0000256" key="6">
    <source>
        <dbReference type="ARBA" id="ARBA00022723"/>
    </source>
</evidence>
<dbReference type="FunFam" id="1.10.132.60:FF:000004">
    <property type="entry name" value="DNA polymerase"/>
    <property type="match status" value="1"/>
</dbReference>
<dbReference type="Gene3D" id="1.10.287.690">
    <property type="entry name" value="Helix hairpin bin"/>
    <property type="match status" value="1"/>
</dbReference>
<keyword evidence="11" id="KW-0539">Nucleus</keyword>
<evidence type="ECO:0000256" key="13">
    <source>
        <dbReference type="SAM" id="MobiDB-lite"/>
    </source>
</evidence>
<evidence type="ECO:0000256" key="3">
    <source>
        <dbReference type="ARBA" id="ARBA00022679"/>
    </source>
</evidence>
<evidence type="ECO:0000259" key="15">
    <source>
        <dbReference type="Pfam" id="PF03104"/>
    </source>
</evidence>
<sequence length="1449" mass="165542">MFRAIIQVAMAPTKEESQSQDQVTPSGRAKREKSDKFGRLAAFAKLKKSKEAGEKNKYQLSEDRAIYDVVDEDDYSEIVRQRQEEDWIIDDNGIGYVEDGREIFDEDLNDNEFLRDSKSKGNSKKKKNPNIHHPDRKPKQNIRNMFISAGTTKKKEKDVSVEKDDILSDIMGQIHQPATNILLGSAKKSGSRKKSANNPFSVSTVNTITPTKPKSKHSLKPRNIIPDEDCLPIPKKPRTESFSPEPYKHKAVGEICENPAAVSTNSEEPQETSEDWAEEKENETLDKTDMDLSGIDFDDEEEMSVKPAPQLPKKNEIPDLESGWSLVNETKTENLDDSVSMEIDSSKLPLTTDENGDQILRFYWFDAYEDIFNKKGVVYLFGKVWYESANSYVSCCVAVKNIERRIRILPRPTRVNLKTGLETTEPITLSAVYEEFNEKVAEKYKITTYKSKKVSCKYAFELEDVPIRSDYLEVRYSFDLPMLNKDLKGETFSHIFGTNTSGLEILLLDRHMKGPCWLNLKSPQVSSPPVSWCKCEAFVKNLQDISINKEKPPIPPLVVMTLNLRTLPNPKTRENEIIAAAYLVQKSFGIDKPAPKTQFFNEHQCVISQPANCIFPFEFRGKLQKTRKDLKVEVVPTERALLGFLLARIHKVDPDVIVGHDIVGFDMDILLHRISVNKIPHWSKIGRLKRSIMPKYSGAKHYLSCGRLLCDVKVSSRELVRLKSYDLTELGLQILKIKRISVDQDHIRDMYSTFDHLVKLIEFTLMDASYILRIMYELNMLPLALQITNICGNVLSRTLLGGRSERNEYLLLHAFTEKDFLVPDKQFKKKFSAPEFEEEEEVAIDKKSSSRKKPAYAGGLVLEPKRGFYDKHILLLDFNSLYPSIIQEYNICFTTVSHETSSTNDSEDRTVELPEPGLEAGILPTEIRKLVESRQQVKGLMKTPNLTTDQMMQYDIRQKALKLTANSMYGCLGFSSSRFYAKPLAALVTEKGREILMKTKNSVEKMNFEVIYGDTDSIMIKTNSSDYNESYKMGNTIKTEINKLFRLLEIDIDGIFKSMLLLKKKKYAAINLQKNSDGKIIEIKELKGLDIVRRDWCDLAKETGNFAVTEILSGKNQDTILENIHMELSKISEKVNKNEYPIEMFIITKQLTKNPEDYPDKKNQSHVLVAIRMNSKGGKKLRAGDTVPYVICQDSSTASYPQRAYHPEELLKNDKLSLDTQYYLAHQVHPVITRLCDPIEGTDAAQIAQCLGLNPENYRRTVYHEQEADDPLLGLKLSAEERYKDCEKFVVKCPSCSTSITIGDKDFSFDRCPNESCNTAPRSYVNQINNQLLISIRKHIKEYYKGYMKCDDTVCAATVRKMPLAFNRGHPICPVCSQGILRSQYTDTVLYNQLCYYKSLFEPKSSLTPGMPLSPEWTAMQRILSKTVQHYLSKNAYSVVNLTKIFRQQ</sequence>
<keyword evidence="8" id="KW-0862">Zinc</keyword>
<dbReference type="GO" id="GO:0033554">
    <property type="term" value="P:cellular response to stress"/>
    <property type="evidence" value="ECO:0007669"/>
    <property type="project" value="UniProtKB-ARBA"/>
</dbReference>
<feature type="region of interest" description="Disordered" evidence="13">
    <location>
        <begin position="258"/>
        <end position="291"/>
    </location>
</feature>
<dbReference type="SUPFAM" id="SSF90234">
    <property type="entry name" value="Zinc finger domain of DNA polymerase-alpha"/>
    <property type="match status" value="1"/>
</dbReference>
<dbReference type="PROSITE" id="PS00116">
    <property type="entry name" value="DNA_POLYMERASE_B"/>
    <property type="match status" value="1"/>
</dbReference>
<evidence type="ECO:0000259" key="16">
    <source>
        <dbReference type="Pfam" id="PF08996"/>
    </source>
</evidence>
<dbReference type="Gene3D" id="3.30.420.10">
    <property type="entry name" value="Ribonuclease H-like superfamily/Ribonuclease H"/>
    <property type="match status" value="1"/>
</dbReference>
<dbReference type="InterPro" id="IPR024647">
    <property type="entry name" value="DNA_pol_a_cat_su_N"/>
</dbReference>
<dbReference type="Pfam" id="PF00136">
    <property type="entry name" value="DNA_pol_B"/>
    <property type="match status" value="1"/>
</dbReference>
<dbReference type="GO" id="GO:0003887">
    <property type="term" value="F:DNA-directed DNA polymerase activity"/>
    <property type="evidence" value="ECO:0007669"/>
    <property type="project" value="UniProtKB-KW"/>
</dbReference>
<dbReference type="Pfam" id="PF03104">
    <property type="entry name" value="DNA_pol_B_exo1"/>
    <property type="match status" value="1"/>
</dbReference>
<dbReference type="GO" id="GO:0003682">
    <property type="term" value="F:chromatin binding"/>
    <property type="evidence" value="ECO:0007669"/>
    <property type="project" value="TreeGrafter"/>
</dbReference>
<proteinExistence type="inferred from homology"/>
<feature type="region of interest" description="Disordered" evidence="13">
    <location>
        <begin position="185"/>
        <end position="246"/>
    </location>
</feature>
<evidence type="ECO:0000256" key="5">
    <source>
        <dbReference type="ARBA" id="ARBA00022705"/>
    </source>
</evidence>
<dbReference type="InterPro" id="IPR023211">
    <property type="entry name" value="DNA_pol_palm_dom_sf"/>
</dbReference>
<dbReference type="Pfam" id="PF12254">
    <property type="entry name" value="DNA_pol_alpha_N"/>
    <property type="match status" value="1"/>
</dbReference>
<evidence type="ECO:0000256" key="1">
    <source>
        <dbReference type="ARBA" id="ARBA00004123"/>
    </source>
</evidence>
<evidence type="ECO:0000256" key="7">
    <source>
        <dbReference type="ARBA" id="ARBA00022771"/>
    </source>
</evidence>
<dbReference type="InterPro" id="IPR038256">
    <property type="entry name" value="Pol_alpha_znc_sf"/>
</dbReference>
<dbReference type="InterPro" id="IPR006134">
    <property type="entry name" value="DNA-dir_DNA_pol_B_multi_dom"/>
</dbReference>
<dbReference type="PRINTS" id="PR00106">
    <property type="entry name" value="DNAPOLB"/>
</dbReference>
<dbReference type="PANTHER" id="PTHR45861">
    <property type="entry name" value="DNA POLYMERASE ALPHA CATALYTIC SUBUNIT"/>
    <property type="match status" value="1"/>
</dbReference>
<feature type="region of interest" description="Disordered" evidence="13">
    <location>
        <begin position="107"/>
        <end position="160"/>
    </location>
</feature>
<feature type="domain" description="DNA polymerase alpha catalytic subunit N-terminal" evidence="17">
    <location>
        <begin position="44"/>
        <end position="105"/>
    </location>
</feature>
<dbReference type="PANTHER" id="PTHR45861:SF1">
    <property type="entry name" value="DNA POLYMERASE ALPHA CATALYTIC SUBUNIT"/>
    <property type="match status" value="1"/>
</dbReference>
<dbReference type="EMBL" id="OX597832">
    <property type="protein sequence ID" value="CAI9736723.1"/>
    <property type="molecule type" value="Genomic_DNA"/>
</dbReference>
<dbReference type="GO" id="GO:0003688">
    <property type="term" value="F:DNA replication origin binding"/>
    <property type="evidence" value="ECO:0007669"/>
    <property type="project" value="TreeGrafter"/>
</dbReference>
<feature type="domain" description="Zinc finger DNA-directed DNA polymerase family B alpha" evidence="16">
    <location>
        <begin position="1276"/>
        <end position="1446"/>
    </location>
</feature>
<dbReference type="InterPro" id="IPR017964">
    <property type="entry name" value="DNA-dir_DNA_pol_B_CS"/>
</dbReference>
<evidence type="ECO:0000313" key="19">
    <source>
        <dbReference type="Proteomes" id="UP001162480"/>
    </source>
</evidence>